<protein>
    <submittedName>
        <fullName evidence="1">Uncharacterized protein</fullName>
    </submittedName>
</protein>
<sequence length="162" mass="16886">MKGEDGRDGDGIYANAVNIAPLHPRASPCHADRSDRGGGATFALHTAGGGWSLAGTASRASGPIASLFHLGFYALPAKEELSPMFPHNSSSHEISTETNAFVQNSMGDVVVLEESSLDGVGEGEGSEHIRYCDIESIANSSMMAAPISHPEATAANDFSTPW</sequence>
<reference evidence="1" key="1">
    <citation type="submission" date="2011-02" db="EMBL/GenBank/DDBJ databases">
        <title>The genome of the leaf-cutting ant Acromyrmex echinatior suggests key adaptations to social evolution and fungus farming.</title>
        <authorList>
            <person name="Nygaard S."/>
            <person name="Zhang G."/>
        </authorList>
    </citation>
    <scope>NUCLEOTIDE SEQUENCE</scope>
</reference>
<evidence type="ECO:0000313" key="2">
    <source>
        <dbReference type="Proteomes" id="UP000007755"/>
    </source>
</evidence>
<dbReference type="AlphaFoldDB" id="F4WH24"/>
<proteinExistence type="predicted"/>
<gene>
    <name evidence="1" type="ORF">G5I_04977</name>
</gene>
<dbReference type="EMBL" id="GL888148">
    <property type="protein sequence ID" value="EGI66503.1"/>
    <property type="molecule type" value="Genomic_DNA"/>
</dbReference>
<accession>F4WH24</accession>
<dbReference type="Proteomes" id="UP000007755">
    <property type="component" value="Unassembled WGS sequence"/>
</dbReference>
<dbReference type="InParanoid" id="F4WH24"/>
<organism evidence="2">
    <name type="scientific">Acromyrmex echinatior</name>
    <name type="common">Panamanian leafcutter ant</name>
    <name type="synonym">Acromyrmex octospinosus echinatior</name>
    <dbReference type="NCBI Taxonomy" id="103372"/>
    <lineage>
        <taxon>Eukaryota</taxon>
        <taxon>Metazoa</taxon>
        <taxon>Ecdysozoa</taxon>
        <taxon>Arthropoda</taxon>
        <taxon>Hexapoda</taxon>
        <taxon>Insecta</taxon>
        <taxon>Pterygota</taxon>
        <taxon>Neoptera</taxon>
        <taxon>Endopterygota</taxon>
        <taxon>Hymenoptera</taxon>
        <taxon>Apocrita</taxon>
        <taxon>Aculeata</taxon>
        <taxon>Formicoidea</taxon>
        <taxon>Formicidae</taxon>
        <taxon>Myrmicinae</taxon>
        <taxon>Acromyrmex</taxon>
    </lineage>
</organism>
<evidence type="ECO:0000313" key="1">
    <source>
        <dbReference type="EMBL" id="EGI66503.1"/>
    </source>
</evidence>
<dbReference type="STRING" id="103372.F4WH24"/>
<dbReference type="eggNOG" id="ENOG502QWFQ">
    <property type="taxonomic scope" value="Eukaryota"/>
</dbReference>
<keyword evidence="2" id="KW-1185">Reference proteome</keyword>
<name>F4WH24_ACREC</name>